<dbReference type="InterPro" id="IPR020624">
    <property type="entry name" value="Schiff_base-form_aldolases_CS"/>
</dbReference>
<dbReference type="GO" id="GO:0019877">
    <property type="term" value="P:diaminopimelate biosynthetic process"/>
    <property type="evidence" value="ECO:0007669"/>
    <property type="project" value="UniProtKB-UniRule"/>
</dbReference>
<reference evidence="16" key="1">
    <citation type="submission" date="2021-10" db="EMBL/GenBank/DDBJ databases">
        <title>Anaerobic single-cell dispensing facilitates the cultivation of human gut bacteria.</title>
        <authorList>
            <person name="Afrizal A."/>
        </authorList>
    </citation>
    <scope>NUCLEOTIDE SEQUENCE</scope>
    <source>
        <strain evidence="16">CLA-AA-H250</strain>
    </source>
</reference>
<comment type="subunit">
    <text evidence="12">Homotetramer; dimer of dimers.</text>
</comment>
<evidence type="ECO:0000313" key="17">
    <source>
        <dbReference type="Proteomes" id="UP001199424"/>
    </source>
</evidence>
<keyword evidence="10 12" id="KW-0704">Schiff base</keyword>
<evidence type="ECO:0000256" key="1">
    <source>
        <dbReference type="ARBA" id="ARBA00003294"/>
    </source>
</evidence>
<dbReference type="RefSeq" id="WP_308448299.1">
    <property type="nucleotide sequence ID" value="NZ_JAJEQC010000001.1"/>
</dbReference>
<dbReference type="GO" id="GO:0005829">
    <property type="term" value="C:cytosol"/>
    <property type="evidence" value="ECO:0007669"/>
    <property type="project" value="TreeGrafter"/>
</dbReference>
<evidence type="ECO:0000256" key="8">
    <source>
        <dbReference type="ARBA" id="ARBA00023154"/>
    </source>
</evidence>
<feature type="active site" description="Schiff-base intermediate with substrate" evidence="12 14">
    <location>
        <position position="165"/>
    </location>
</feature>
<proteinExistence type="inferred from homology"/>
<evidence type="ECO:0000256" key="7">
    <source>
        <dbReference type="ARBA" id="ARBA00022915"/>
    </source>
</evidence>
<dbReference type="EC" id="4.3.3.7" evidence="4 12"/>
<feature type="active site" description="Proton donor/acceptor" evidence="12 14">
    <location>
        <position position="137"/>
    </location>
</feature>
<comment type="caution">
    <text evidence="12">Was originally thought to be a dihydrodipicolinate synthase (DHDPS), catalyzing the condensation of (S)-aspartate-beta-semialdehyde [(S)-ASA] and pyruvate to dihydrodipicolinate (DHDP). However, it was shown in E.coli that the product of the enzymatic reaction is not dihydrodipicolinate but in fact (4S)-4-hydroxy-2,3,4,5-tetrahydro-(2S)-dipicolinic acid (HTPA), and that the consecutive dehydration reaction leading to DHDP is not spontaneous but catalyzed by DapB.</text>
</comment>
<evidence type="ECO:0000256" key="13">
    <source>
        <dbReference type="PIRNR" id="PIRNR001365"/>
    </source>
</evidence>
<dbReference type="InterPro" id="IPR002220">
    <property type="entry name" value="DapA-like"/>
</dbReference>
<keyword evidence="7 12" id="KW-0220">Diaminopimelate biosynthesis</keyword>
<accession>A0AAE3AK36</accession>
<keyword evidence="8 12" id="KW-0457">Lysine biosynthesis</keyword>
<evidence type="ECO:0000256" key="15">
    <source>
        <dbReference type="PIRSR" id="PIRSR001365-2"/>
    </source>
</evidence>
<keyword evidence="5 12" id="KW-0963">Cytoplasm</keyword>
<dbReference type="SMART" id="SM01130">
    <property type="entry name" value="DHDPS"/>
    <property type="match status" value="1"/>
</dbReference>
<evidence type="ECO:0000256" key="10">
    <source>
        <dbReference type="ARBA" id="ARBA00023270"/>
    </source>
</evidence>
<evidence type="ECO:0000256" key="5">
    <source>
        <dbReference type="ARBA" id="ARBA00022490"/>
    </source>
</evidence>
<keyword evidence="9 12" id="KW-0456">Lyase</keyword>
<evidence type="ECO:0000256" key="11">
    <source>
        <dbReference type="ARBA" id="ARBA00047836"/>
    </source>
</evidence>
<dbReference type="GO" id="GO:0008840">
    <property type="term" value="F:4-hydroxy-tetrahydrodipicolinate synthase activity"/>
    <property type="evidence" value="ECO:0007669"/>
    <property type="project" value="UniProtKB-UniRule"/>
</dbReference>
<dbReference type="PRINTS" id="PR00146">
    <property type="entry name" value="DHPICSNTHASE"/>
</dbReference>
<gene>
    <name evidence="12 16" type="primary">dapA</name>
    <name evidence="16" type="ORF">LKD31_01385</name>
</gene>
<dbReference type="InterPro" id="IPR013785">
    <property type="entry name" value="Aldolase_TIM"/>
</dbReference>
<protein>
    <recommendedName>
        <fullName evidence="4 12">4-hydroxy-tetrahydrodipicolinate synthase</fullName>
        <shortName evidence="12">HTPA synthase</shortName>
        <ecNumber evidence="4 12">4.3.3.7</ecNumber>
    </recommendedName>
</protein>
<dbReference type="PROSITE" id="PS00665">
    <property type="entry name" value="DHDPS_1"/>
    <property type="match status" value="1"/>
</dbReference>
<comment type="pathway">
    <text evidence="2 12">Amino-acid biosynthesis; L-lysine biosynthesis via DAP pathway; (S)-tetrahydrodipicolinate from L-aspartate: step 3/4.</text>
</comment>
<feature type="binding site" evidence="12 15">
    <location>
        <position position="49"/>
    </location>
    <ligand>
        <name>pyruvate</name>
        <dbReference type="ChEBI" id="CHEBI:15361"/>
    </ligand>
</feature>
<comment type="subcellular location">
    <subcellularLocation>
        <location evidence="12">Cytoplasm</location>
    </subcellularLocation>
</comment>
<evidence type="ECO:0000256" key="2">
    <source>
        <dbReference type="ARBA" id="ARBA00005120"/>
    </source>
</evidence>
<dbReference type="HAMAP" id="MF_00418">
    <property type="entry name" value="DapA"/>
    <property type="match status" value="1"/>
</dbReference>
<keyword evidence="6 12" id="KW-0028">Amino-acid biosynthesis</keyword>
<comment type="similarity">
    <text evidence="3 12 13">Belongs to the DapA family.</text>
</comment>
<dbReference type="Gene3D" id="3.20.20.70">
    <property type="entry name" value="Aldolase class I"/>
    <property type="match status" value="1"/>
</dbReference>
<evidence type="ECO:0000256" key="3">
    <source>
        <dbReference type="ARBA" id="ARBA00007592"/>
    </source>
</evidence>
<comment type="caution">
    <text evidence="16">The sequence shown here is derived from an EMBL/GenBank/DDBJ whole genome shotgun (WGS) entry which is preliminary data.</text>
</comment>
<comment type="catalytic activity">
    <reaction evidence="11 12">
        <text>L-aspartate 4-semialdehyde + pyruvate = (2S,4S)-4-hydroxy-2,3,4,5-tetrahydrodipicolinate + H2O + H(+)</text>
        <dbReference type="Rhea" id="RHEA:34171"/>
        <dbReference type="ChEBI" id="CHEBI:15361"/>
        <dbReference type="ChEBI" id="CHEBI:15377"/>
        <dbReference type="ChEBI" id="CHEBI:15378"/>
        <dbReference type="ChEBI" id="CHEBI:67139"/>
        <dbReference type="ChEBI" id="CHEBI:537519"/>
        <dbReference type="EC" id="4.3.3.7"/>
    </reaction>
</comment>
<comment type="function">
    <text evidence="1 12">Catalyzes the condensation of (S)-aspartate-beta-semialdehyde [(S)-ASA] and pyruvate to 4-hydroxy-tetrahydrodipicolinate (HTPA).</text>
</comment>
<dbReference type="PANTHER" id="PTHR12128:SF66">
    <property type="entry name" value="4-HYDROXY-2-OXOGLUTARATE ALDOLASE, MITOCHONDRIAL"/>
    <property type="match status" value="1"/>
</dbReference>
<dbReference type="EMBL" id="JAJEQC010000001">
    <property type="protein sequence ID" value="MCC2135669.1"/>
    <property type="molecule type" value="Genomic_DNA"/>
</dbReference>
<sequence length="296" mass="31882">MKETIFTGAAVALVTPFNPDMSVNYEELEKLIEFQITSGTDAIVTCGTTGEAATLTDEEHVKVIEFTVNKVAGRVPVIAGTGSNDTAYAVELSQKAEALGANGLLLVTPYYNKTSQRGLVASFNRIAGSVKIPCIVYNVPSRTGLNILPETYYELSKTQNIVATKEANHDISALIKTRELCGDDLTVYSGEDTQTLPIASLGGKGVISTFSNIMPKEMHELATASVAGDLKTAQALTFKYLDLMNALFMDVNPIPVKQALNLMGFNCGHCRLPLVDMSDEQIAKLKAEMAKHLQLA</sequence>
<dbReference type="Proteomes" id="UP001199424">
    <property type="component" value="Unassembled WGS sequence"/>
</dbReference>
<name>A0AAE3AK36_9FIRM</name>
<feature type="site" description="Part of a proton relay during catalysis" evidence="12">
    <location>
        <position position="111"/>
    </location>
</feature>
<dbReference type="NCBIfam" id="TIGR00674">
    <property type="entry name" value="dapA"/>
    <property type="match status" value="1"/>
</dbReference>
<keyword evidence="17" id="KW-1185">Reference proteome</keyword>
<dbReference type="PANTHER" id="PTHR12128">
    <property type="entry name" value="DIHYDRODIPICOLINATE SYNTHASE"/>
    <property type="match status" value="1"/>
</dbReference>
<dbReference type="CDD" id="cd00950">
    <property type="entry name" value="DHDPS"/>
    <property type="match status" value="1"/>
</dbReference>
<organism evidence="16 17">
    <name type="scientific">Hominenteromicrobium mulieris</name>
    <dbReference type="NCBI Taxonomy" id="2885357"/>
    <lineage>
        <taxon>Bacteria</taxon>
        <taxon>Bacillati</taxon>
        <taxon>Bacillota</taxon>
        <taxon>Clostridia</taxon>
        <taxon>Eubacteriales</taxon>
        <taxon>Oscillospiraceae</taxon>
        <taxon>Hominenteromicrobium</taxon>
    </lineage>
</organism>
<dbReference type="InterPro" id="IPR005263">
    <property type="entry name" value="DapA"/>
</dbReference>
<evidence type="ECO:0000256" key="9">
    <source>
        <dbReference type="ARBA" id="ARBA00023239"/>
    </source>
</evidence>
<evidence type="ECO:0000256" key="6">
    <source>
        <dbReference type="ARBA" id="ARBA00022605"/>
    </source>
</evidence>
<feature type="binding site" evidence="12 15">
    <location>
        <position position="207"/>
    </location>
    <ligand>
        <name>pyruvate</name>
        <dbReference type="ChEBI" id="CHEBI:15361"/>
    </ligand>
</feature>
<dbReference type="AlphaFoldDB" id="A0AAE3AK36"/>
<evidence type="ECO:0000256" key="14">
    <source>
        <dbReference type="PIRSR" id="PIRSR001365-1"/>
    </source>
</evidence>
<dbReference type="SUPFAM" id="SSF51569">
    <property type="entry name" value="Aldolase"/>
    <property type="match status" value="1"/>
</dbReference>
<dbReference type="GO" id="GO:0009089">
    <property type="term" value="P:lysine biosynthetic process via diaminopimelate"/>
    <property type="evidence" value="ECO:0007669"/>
    <property type="project" value="UniProtKB-UniRule"/>
</dbReference>
<evidence type="ECO:0000256" key="12">
    <source>
        <dbReference type="HAMAP-Rule" id="MF_00418"/>
    </source>
</evidence>
<evidence type="ECO:0000313" key="16">
    <source>
        <dbReference type="EMBL" id="MCC2135669.1"/>
    </source>
</evidence>
<dbReference type="PIRSF" id="PIRSF001365">
    <property type="entry name" value="DHDPS"/>
    <property type="match status" value="1"/>
</dbReference>
<feature type="site" description="Part of a proton relay during catalysis" evidence="12">
    <location>
        <position position="48"/>
    </location>
</feature>
<dbReference type="Pfam" id="PF00701">
    <property type="entry name" value="DHDPS"/>
    <property type="match status" value="1"/>
</dbReference>
<evidence type="ECO:0000256" key="4">
    <source>
        <dbReference type="ARBA" id="ARBA00012086"/>
    </source>
</evidence>